<dbReference type="EMBL" id="FZOW01000003">
    <property type="protein sequence ID" value="SNS49828.1"/>
    <property type="molecule type" value="Genomic_DNA"/>
</dbReference>
<organism evidence="2 3">
    <name type="scientific">Rhodococcoides kyotonense</name>
    <dbReference type="NCBI Taxonomy" id="398843"/>
    <lineage>
        <taxon>Bacteria</taxon>
        <taxon>Bacillati</taxon>
        <taxon>Actinomycetota</taxon>
        <taxon>Actinomycetes</taxon>
        <taxon>Mycobacteriales</taxon>
        <taxon>Nocardiaceae</taxon>
        <taxon>Rhodococcoides</taxon>
    </lineage>
</organism>
<dbReference type="RefSeq" id="WP_089243979.1">
    <property type="nucleotide sequence ID" value="NZ_FZOW01000003.1"/>
</dbReference>
<sequence>MSDTHLRRAIALAVEAGERGNRPFGAVLVGADGTVLAEGRNEVASAGDVTAHAELVAIRAASTAEGATMYASGEPCPMCSAAMVWAGIARIVFGASEPEFSKLLEGGPRFSLRCADVVAAADVSITVEGPVDESEALVPFRPVRAK</sequence>
<dbReference type="Pfam" id="PF00383">
    <property type="entry name" value="dCMP_cyt_deam_1"/>
    <property type="match status" value="1"/>
</dbReference>
<dbReference type="InterPro" id="IPR016193">
    <property type="entry name" value="Cytidine_deaminase-like"/>
</dbReference>
<dbReference type="AlphaFoldDB" id="A0A239EZV9"/>
<feature type="domain" description="CMP/dCMP-type deaminase" evidence="1">
    <location>
        <begin position="1"/>
        <end position="111"/>
    </location>
</feature>
<dbReference type="CDD" id="cd01285">
    <property type="entry name" value="nucleoside_deaminase"/>
    <property type="match status" value="1"/>
</dbReference>
<name>A0A239EZV9_9NOCA</name>
<dbReference type="SUPFAM" id="SSF53927">
    <property type="entry name" value="Cytidine deaminase-like"/>
    <property type="match status" value="1"/>
</dbReference>
<protein>
    <submittedName>
        <fullName evidence="2">Cytidine and deoxycytidylate deaminase zinc-binding region</fullName>
    </submittedName>
</protein>
<dbReference type="InterPro" id="IPR002125">
    <property type="entry name" value="CMP_dCMP_dom"/>
</dbReference>
<proteinExistence type="predicted"/>
<reference evidence="3" key="1">
    <citation type="submission" date="2017-06" db="EMBL/GenBank/DDBJ databases">
        <authorList>
            <person name="Varghese N."/>
            <person name="Submissions S."/>
        </authorList>
    </citation>
    <scope>NUCLEOTIDE SEQUENCE [LARGE SCALE GENOMIC DNA]</scope>
    <source>
        <strain evidence="3">JCM 23211</strain>
    </source>
</reference>
<keyword evidence="3" id="KW-1185">Reference proteome</keyword>
<dbReference type="OrthoDB" id="9802676at2"/>
<dbReference type="Proteomes" id="UP000198327">
    <property type="component" value="Unassembled WGS sequence"/>
</dbReference>
<dbReference type="PANTHER" id="PTHR11079">
    <property type="entry name" value="CYTOSINE DEAMINASE FAMILY MEMBER"/>
    <property type="match status" value="1"/>
</dbReference>
<evidence type="ECO:0000313" key="2">
    <source>
        <dbReference type="EMBL" id="SNS49828.1"/>
    </source>
</evidence>
<dbReference type="PANTHER" id="PTHR11079:SF179">
    <property type="entry name" value="TRNA(ADENINE(34)) DEAMINASE, CHLOROPLASTIC"/>
    <property type="match status" value="1"/>
</dbReference>
<dbReference type="PROSITE" id="PS51747">
    <property type="entry name" value="CYT_DCMP_DEAMINASES_2"/>
    <property type="match status" value="1"/>
</dbReference>
<accession>A0A239EZV9</accession>
<gene>
    <name evidence="2" type="ORF">SAMN05421642_10317</name>
</gene>
<evidence type="ECO:0000259" key="1">
    <source>
        <dbReference type="PROSITE" id="PS51747"/>
    </source>
</evidence>
<evidence type="ECO:0000313" key="3">
    <source>
        <dbReference type="Proteomes" id="UP000198327"/>
    </source>
</evidence>
<dbReference type="Gene3D" id="3.40.140.10">
    <property type="entry name" value="Cytidine Deaminase, domain 2"/>
    <property type="match status" value="1"/>
</dbReference>
<dbReference type="GO" id="GO:0003824">
    <property type="term" value="F:catalytic activity"/>
    <property type="evidence" value="ECO:0007669"/>
    <property type="project" value="InterPro"/>
</dbReference>